<dbReference type="GO" id="GO:0046982">
    <property type="term" value="F:protein heterodimerization activity"/>
    <property type="evidence" value="ECO:0007669"/>
    <property type="project" value="InterPro"/>
</dbReference>
<dbReference type="Proteomes" id="UP000593562">
    <property type="component" value="Unassembled WGS sequence"/>
</dbReference>
<evidence type="ECO:0000259" key="10">
    <source>
        <dbReference type="Pfam" id="PF00808"/>
    </source>
</evidence>
<dbReference type="InterPro" id="IPR003958">
    <property type="entry name" value="CBFA_NFYB_domain"/>
</dbReference>
<evidence type="ECO:0000256" key="8">
    <source>
        <dbReference type="ARBA" id="ARBA00023242"/>
    </source>
</evidence>
<dbReference type="InParanoid" id="A0A7J7C1V6"/>
<dbReference type="PRINTS" id="PR00615">
    <property type="entry name" value="CCAATSUBUNTA"/>
</dbReference>
<keyword evidence="6" id="KW-0010">Activator</keyword>
<evidence type="ECO:0000256" key="5">
    <source>
        <dbReference type="ARBA" id="ARBA00023125"/>
    </source>
</evidence>
<feature type="domain" description="Transcription factor CBF/NF-Y/archaeal histone" evidence="10">
    <location>
        <begin position="68"/>
        <end position="131"/>
    </location>
</feature>
<reference evidence="11 12" key="1">
    <citation type="journal article" date="2020" name="Nat. Commun.">
        <title>Genome of Tripterygium wilfordii and identification of cytochrome P450 involved in triptolide biosynthesis.</title>
        <authorList>
            <person name="Tu L."/>
            <person name="Su P."/>
            <person name="Zhang Z."/>
            <person name="Gao L."/>
            <person name="Wang J."/>
            <person name="Hu T."/>
            <person name="Zhou J."/>
            <person name="Zhang Y."/>
            <person name="Zhao Y."/>
            <person name="Liu Y."/>
            <person name="Song Y."/>
            <person name="Tong Y."/>
            <person name="Lu Y."/>
            <person name="Yang J."/>
            <person name="Xu C."/>
            <person name="Jia M."/>
            <person name="Peters R.J."/>
            <person name="Huang L."/>
            <person name="Gao W."/>
        </authorList>
    </citation>
    <scope>NUCLEOTIDE SEQUENCE [LARGE SCALE GENOMIC DNA]</scope>
    <source>
        <strain evidence="12">cv. XIE 37</strain>
        <tissue evidence="11">Leaf</tissue>
    </source>
</reference>
<evidence type="ECO:0000313" key="11">
    <source>
        <dbReference type="EMBL" id="KAF5727905.1"/>
    </source>
</evidence>
<dbReference type="GO" id="GO:0001228">
    <property type="term" value="F:DNA-binding transcription activator activity, RNA polymerase II-specific"/>
    <property type="evidence" value="ECO:0007669"/>
    <property type="project" value="InterPro"/>
</dbReference>
<evidence type="ECO:0000256" key="7">
    <source>
        <dbReference type="ARBA" id="ARBA00023163"/>
    </source>
</evidence>
<keyword evidence="7" id="KW-0804">Transcription</keyword>
<dbReference type="EMBL" id="JAAARO010000021">
    <property type="protein sequence ID" value="KAF5727905.1"/>
    <property type="molecule type" value="Genomic_DNA"/>
</dbReference>
<keyword evidence="3" id="KW-0938">Abscisic acid signaling pathway</keyword>
<keyword evidence="4" id="KW-0805">Transcription regulation</keyword>
<evidence type="ECO:0000256" key="2">
    <source>
        <dbReference type="ARBA" id="ARBA00009053"/>
    </source>
</evidence>
<dbReference type="InterPro" id="IPR027113">
    <property type="entry name" value="Transc_fact_NFYB/HAP3"/>
</dbReference>
<dbReference type="PANTHER" id="PTHR11064:SF115">
    <property type="entry name" value="NUCLEAR TRANSCRIPTION FACTOR Y SUBUNIT B-9"/>
    <property type="match status" value="1"/>
</dbReference>
<evidence type="ECO:0000256" key="6">
    <source>
        <dbReference type="ARBA" id="ARBA00023159"/>
    </source>
</evidence>
<keyword evidence="8" id="KW-0539">Nucleus</keyword>
<dbReference type="GO" id="GO:0000978">
    <property type="term" value="F:RNA polymerase II cis-regulatory region sequence-specific DNA binding"/>
    <property type="evidence" value="ECO:0007669"/>
    <property type="project" value="TreeGrafter"/>
</dbReference>
<dbReference type="Pfam" id="PF00808">
    <property type="entry name" value="CBFD_NFYB_HMF"/>
    <property type="match status" value="1"/>
</dbReference>
<feature type="region of interest" description="Disordered" evidence="9">
    <location>
        <begin position="1"/>
        <end position="50"/>
    </location>
</feature>
<sequence>MEGEGEGEGGGGGGLHRHGKHARTTYEAYAGSGSSSNITINNNRNTNSVTNYGEQHRQQATREQDQYMPIANVIRIMRRILPPHAKISDDAKETIQECVSEFISFVTSEANERCHQEQRKTITADDVLWAMGKLGFDNYTQPLSLFLQRYREAERESNSVRGESLPKRGLDYGAAAAVSLPPILPAFNVSGNIQTMMYDPAQVVMGGYYRDESGGSSSQQNVNNIHGFDNFPQGVPGNKIDDQYGFK</sequence>
<feature type="region of interest" description="Disordered" evidence="9">
    <location>
        <begin position="212"/>
        <end position="247"/>
    </location>
</feature>
<evidence type="ECO:0000313" key="12">
    <source>
        <dbReference type="Proteomes" id="UP000593562"/>
    </source>
</evidence>
<evidence type="ECO:0000256" key="1">
    <source>
        <dbReference type="ARBA" id="ARBA00004123"/>
    </source>
</evidence>
<proteinExistence type="inferred from homology"/>
<keyword evidence="5" id="KW-0238">DNA-binding</keyword>
<comment type="caution">
    <text evidence="11">The sequence shown here is derived from an EMBL/GenBank/DDBJ whole genome shotgun (WGS) entry which is preliminary data.</text>
</comment>
<dbReference type="GO" id="GO:0009738">
    <property type="term" value="P:abscisic acid-activated signaling pathway"/>
    <property type="evidence" value="ECO:0007669"/>
    <property type="project" value="UniProtKB-KW"/>
</dbReference>
<evidence type="ECO:0000256" key="3">
    <source>
        <dbReference type="ARBA" id="ARBA00022682"/>
    </source>
</evidence>
<organism evidence="11 12">
    <name type="scientific">Tripterygium wilfordii</name>
    <name type="common">Thunder God vine</name>
    <dbReference type="NCBI Taxonomy" id="458696"/>
    <lineage>
        <taxon>Eukaryota</taxon>
        <taxon>Viridiplantae</taxon>
        <taxon>Streptophyta</taxon>
        <taxon>Embryophyta</taxon>
        <taxon>Tracheophyta</taxon>
        <taxon>Spermatophyta</taxon>
        <taxon>Magnoliopsida</taxon>
        <taxon>eudicotyledons</taxon>
        <taxon>Gunneridae</taxon>
        <taxon>Pentapetalae</taxon>
        <taxon>rosids</taxon>
        <taxon>fabids</taxon>
        <taxon>Celastrales</taxon>
        <taxon>Celastraceae</taxon>
        <taxon>Tripterygium</taxon>
    </lineage>
</organism>
<comment type="similarity">
    <text evidence="2">Belongs to the NFYB/HAP3 subunit family.</text>
</comment>
<feature type="compositionally biased region" description="Low complexity" evidence="9">
    <location>
        <begin position="31"/>
        <end position="50"/>
    </location>
</feature>
<keyword evidence="12" id="KW-1185">Reference proteome</keyword>
<comment type="subcellular location">
    <subcellularLocation>
        <location evidence="1">Nucleus</location>
    </subcellularLocation>
</comment>
<dbReference type="InterPro" id="IPR009072">
    <property type="entry name" value="Histone-fold"/>
</dbReference>
<name>A0A7J7C1V6_TRIWF</name>
<accession>A0A7J7C1V6</accession>
<dbReference type="InterPro" id="IPR003956">
    <property type="entry name" value="Transcrpt_fac_NFYB/HAP3_CS"/>
</dbReference>
<dbReference type="GO" id="GO:0016602">
    <property type="term" value="C:CCAAT-binding factor complex"/>
    <property type="evidence" value="ECO:0007669"/>
    <property type="project" value="InterPro"/>
</dbReference>
<dbReference type="FunFam" id="1.10.20.10:FF:000049">
    <property type="entry name" value="Nuclear transcription factor Y subunit B-6"/>
    <property type="match status" value="1"/>
</dbReference>
<evidence type="ECO:0000256" key="4">
    <source>
        <dbReference type="ARBA" id="ARBA00023015"/>
    </source>
</evidence>
<evidence type="ECO:0000256" key="9">
    <source>
        <dbReference type="SAM" id="MobiDB-lite"/>
    </source>
</evidence>
<dbReference type="Gene3D" id="1.10.20.10">
    <property type="entry name" value="Histone, subunit A"/>
    <property type="match status" value="1"/>
</dbReference>
<gene>
    <name evidence="11" type="ORF">HS088_TW21G00044</name>
</gene>
<dbReference type="PROSITE" id="PS00685">
    <property type="entry name" value="NFYB_HAP3"/>
    <property type="match status" value="1"/>
</dbReference>
<dbReference type="SUPFAM" id="SSF47113">
    <property type="entry name" value="Histone-fold"/>
    <property type="match status" value="1"/>
</dbReference>
<dbReference type="PANTHER" id="PTHR11064">
    <property type="entry name" value="CCAAT-BINDING TRANSCRIPTION FACTOR-RELATED"/>
    <property type="match status" value="1"/>
</dbReference>
<dbReference type="CDD" id="cd22907">
    <property type="entry name" value="HFD_NFYB"/>
    <property type="match status" value="1"/>
</dbReference>
<dbReference type="AlphaFoldDB" id="A0A7J7C1V6"/>
<protein>
    <submittedName>
        <fullName evidence="11">Putative Ccaat-binding transcription factor subunit A</fullName>
    </submittedName>
</protein>